<reference evidence="2 3" key="1">
    <citation type="submission" date="2016-11" db="EMBL/GenBank/DDBJ databases">
        <title>The macronuclear genome of Stentor coeruleus: a giant cell with tiny introns.</title>
        <authorList>
            <person name="Slabodnick M."/>
            <person name="Ruby J.G."/>
            <person name="Reiff S.B."/>
            <person name="Swart E.C."/>
            <person name="Gosai S."/>
            <person name="Prabakaran S."/>
            <person name="Witkowska E."/>
            <person name="Larue G.E."/>
            <person name="Fisher S."/>
            <person name="Freeman R.M."/>
            <person name="Gunawardena J."/>
            <person name="Chu W."/>
            <person name="Stover N.A."/>
            <person name="Gregory B.D."/>
            <person name="Nowacki M."/>
            <person name="Derisi J."/>
            <person name="Roy S.W."/>
            <person name="Marshall W.F."/>
            <person name="Sood P."/>
        </authorList>
    </citation>
    <scope>NUCLEOTIDE SEQUENCE [LARGE SCALE GENOMIC DNA]</scope>
    <source>
        <strain evidence="2">WM001</strain>
    </source>
</reference>
<accession>A0A1R2BYB3</accession>
<dbReference type="AlphaFoldDB" id="A0A1R2BYB3"/>
<keyword evidence="1" id="KW-0732">Signal</keyword>
<organism evidence="2 3">
    <name type="scientific">Stentor coeruleus</name>
    <dbReference type="NCBI Taxonomy" id="5963"/>
    <lineage>
        <taxon>Eukaryota</taxon>
        <taxon>Sar</taxon>
        <taxon>Alveolata</taxon>
        <taxon>Ciliophora</taxon>
        <taxon>Postciliodesmatophora</taxon>
        <taxon>Heterotrichea</taxon>
        <taxon>Heterotrichida</taxon>
        <taxon>Stentoridae</taxon>
        <taxon>Stentor</taxon>
    </lineage>
</organism>
<evidence type="ECO:0008006" key="4">
    <source>
        <dbReference type="Google" id="ProtNLM"/>
    </source>
</evidence>
<keyword evidence="3" id="KW-1185">Reference proteome</keyword>
<evidence type="ECO:0000313" key="3">
    <source>
        <dbReference type="Proteomes" id="UP000187209"/>
    </source>
</evidence>
<proteinExistence type="predicted"/>
<comment type="caution">
    <text evidence="2">The sequence shown here is derived from an EMBL/GenBank/DDBJ whole genome shotgun (WGS) entry which is preliminary data.</text>
</comment>
<protein>
    <recommendedName>
        <fullName evidence="4">EF-hand domain-containing protein</fullName>
    </recommendedName>
</protein>
<feature type="chain" id="PRO_5010375983" description="EF-hand domain-containing protein" evidence="1">
    <location>
        <begin position="19"/>
        <end position="191"/>
    </location>
</feature>
<dbReference type="Proteomes" id="UP000187209">
    <property type="component" value="Unassembled WGS sequence"/>
</dbReference>
<feature type="signal peptide" evidence="1">
    <location>
        <begin position="1"/>
        <end position="18"/>
    </location>
</feature>
<dbReference type="EMBL" id="MPUH01000366">
    <property type="protein sequence ID" value="OMJ81778.1"/>
    <property type="molecule type" value="Genomic_DNA"/>
</dbReference>
<evidence type="ECO:0000313" key="2">
    <source>
        <dbReference type="EMBL" id="OMJ81778.1"/>
    </source>
</evidence>
<evidence type="ECO:0000256" key="1">
    <source>
        <dbReference type="SAM" id="SignalP"/>
    </source>
</evidence>
<gene>
    <name evidence="2" type="ORF">SteCoe_17660</name>
</gene>
<name>A0A1R2BYB3_9CILI</name>
<sequence>MKLLRGIYFACVVLQVLAVPTVFLQDEKSDDLAEDFAELLEAENSDEMTVEELEILLDAGYELLESLDGEETVTISGEDYDEEQLEELLVDIEEDLTVQKTEDEISEILASCLQDDGTYIIPEEACQQIFELYESIVDLLDEGETISVNGNFLEQSDIESLLPLFEYVEFDYLILYEDGSVELITEDEVLE</sequence>